<sequence length="93" mass="9924">MAVRFILPASWRTLAGSNLTGLNCDAATVGQALAWLTDLFPVFTERILTEDGRLAPWTLVCLNHTDVRTIGGLAAEIISSDAELEIIPALMGG</sequence>
<protein>
    <submittedName>
        <fullName evidence="1">MoaD/ThiS family protein</fullName>
    </submittedName>
</protein>
<gene>
    <name evidence="1" type="ORF">IU449_09580</name>
</gene>
<evidence type="ECO:0000313" key="2">
    <source>
        <dbReference type="Proteomes" id="UP000707731"/>
    </source>
</evidence>
<proteinExistence type="predicted"/>
<dbReference type="SUPFAM" id="SSF54285">
    <property type="entry name" value="MoaD/ThiS"/>
    <property type="match status" value="1"/>
</dbReference>
<dbReference type="Gene3D" id="3.10.20.30">
    <property type="match status" value="1"/>
</dbReference>
<dbReference type="RefSeq" id="WP_195001489.1">
    <property type="nucleotide sequence ID" value="NZ_JADLQN010000001.1"/>
</dbReference>
<dbReference type="Proteomes" id="UP000707731">
    <property type="component" value="Unassembled WGS sequence"/>
</dbReference>
<evidence type="ECO:0000313" key="1">
    <source>
        <dbReference type="EMBL" id="MBF6354791.1"/>
    </source>
</evidence>
<organism evidence="1 2">
    <name type="scientific">Nocardia higoensis</name>
    <dbReference type="NCBI Taxonomy" id="228599"/>
    <lineage>
        <taxon>Bacteria</taxon>
        <taxon>Bacillati</taxon>
        <taxon>Actinomycetota</taxon>
        <taxon>Actinomycetes</taxon>
        <taxon>Mycobacteriales</taxon>
        <taxon>Nocardiaceae</taxon>
        <taxon>Nocardia</taxon>
    </lineage>
</organism>
<accession>A0ABS0D8T2</accession>
<reference evidence="1 2" key="1">
    <citation type="submission" date="2020-10" db="EMBL/GenBank/DDBJ databases">
        <title>Identification of Nocardia species via Next-generation sequencing and recognition of intraspecies genetic diversity.</title>
        <authorList>
            <person name="Li P."/>
            <person name="Li P."/>
            <person name="Lu B."/>
        </authorList>
    </citation>
    <scope>NUCLEOTIDE SEQUENCE [LARGE SCALE GENOMIC DNA]</scope>
    <source>
        <strain evidence="1 2">BJ06-0143</strain>
    </source>
</reference>
<dbReference type="InterPro" id="IPR016155">
    <property type="entry name" value="Mopterin_synth/thiamin_S_b"/>
</dbReference>
<dbReference type="EMBL" id="JADLQN010000001">
    <property type="protein sequence ID" value="MBF6354791.1"/>
    <property type="molecule type" value="Genomic_DNA"/>
</dbReference>
<dbReference type="InterPro" id="IPR012675">
    <property type="entry name" value="Beta-grasp_dom_sf"/>
</dbReference>
<comment type="caution">
    <text evidence="1">The sequence shown here is derived from an EMBL/GenBank/DDBJ whole genome shotgun (WGS) entry which is preliminary data.</text>
</comment>
<name>A0ABS0D8T2_9NOCA</name>
<keyword evidence="2" id="KW-1185">Reference proteome</keyword>